<dbReference type="PANTHER" id="PTHR43434:SF1">
    <property type="entry name" value="PHOSPHOGLYCOLATE PHOSPHATASE"/>
    <property type="match status" value="1"/>
</dbReference>
<evidence type="ECO:0000313" key="2">
    <source>
        <dbReference type="Proteomes" id="UP000316594"/>
    </source>
</evidence>
<name>A0AB38PFA0_STAHA</name>
<dbReference type="Pfam" id="PF13419">
    <property type="entry name" value="HAD_2"/>
    <property type="match status" value="1"/>
</dbReference>
<dbReference type="SFLD" id="SFLDS00003">
    <property type="entry name" value="Haloacid_Dehalogenase"/>
    <property type="match status" value="1"/>
</dbReference>
<dbReference type="GO" id="GO:0008967">
    <property type="term" value="F:phosphoglycolate phosphatase activity"/>
    <property type="evidence" value="ECO:0007669"/>
    <property type="project" value="TreeGrafter"/>
</dbReference>
<sequence>MKSILFDVDGVFLSEERCFDTSALTIEALLKSEHFLGLDKSFKLNTLSDETINNIRSKVFNNDLILNRLKSMGLNSNWDMLFVVFCIHFIQLIKQFNFQEIKDIVEDNQFSAKSIQGIQSLINRDFKIDYELPMNFINHSQGGKNNIYAELEQYAKKELNVNDARLFKLNGPLWFVARDLYQELYMGSELFEQVEEKPSNLDGINGFIYHETVLRPIEEIKSLLNSLKEKGYHLAIATGRPRTETLVPFESLGLKAFFSDNHIVTASDVMEAENEYPDFIPLGKPNPFCYIATLYGNNKENYKQFITQQDQIVNKEDVIIVGDSLADLFCAKQIGATFIGTLTGLKGQEARKELEHHEADYIVDHIGLIKNILLKG</sequence>
<evidence type="ECO:0000313" key="1">
    <source>
        <dbReference type="EMBL" id="TRL79139.1"/>
    </source>
</evidence>
<accession>A0AB38PFA0</accession>
<dbReference type="RefSeq" id="WP_142837004.1">
    <property type="nucleotide sequence ID" value="NZ_VJMP01000001.1"/>
</dbReference>
<gene>
    <name evidence="1" type="ORF">FNL11_01325</name>
</gene>
<dbReference type="InterPro" id="IPR041492">
    <property type="entry name" value="HAD_2"/>
</dbReference>
<dbReference type="AlphaFoldDB" id="A0AB38PFA0"/>
<reference evidence="1 2" key="1">
    <citation type="submission" date="2019-07" db="EMBL/GenBank/DDBJ databases">
        <title>Genome Sequencing and Assembly of Staphylococcus haemolyticus SDA2.</title>
        <authorList>
            <person name="Emmons C.B."/>
            <person name="Park C."/>
            <person name="Sevigny J.L."/>
            <person name="Andam C."/>
        </authorList>
    </citation>
    <scope>NUCLEOTIDE SEQUENCE [LARGE SCALE GENOMIC DNA]</scope>
    <source>
        <strain evidence="1 2">SDA2</strain>
    </source>
</reference>
<dbReference type="PANTHER" id="PTHR43434">
    <property type="entry name" value="PHOSPHOGLYCOLATE PHOSPHATASE"/>
    <property type="match status" value="1"/>
</dbReference>
<protein>
    <submittedName>
        <fullName evidence="1">HAD family hydrolase</fullName>
    </submittedName>
</protein>
<comment type="caution">
    <text evidence="1">The sequence shown here is derived from an EMBL/GenBank/DDBJ whole genome shotgun (WGS) entry which is preliminary data.</text>
</comment>
<dbReference type="Proteomes" id="UP000316594">
    <property type="component" value="Unassembled WGS sequence"/>
</dbReference>
<keyword evidence="1" id="KW-0378">Hydrolase</keyword>
<dbReference type="SFLD" id="SFLDG01129">
    <property type="entry name" value="C1.5:_HAD__Beta-PGM__Phosphata"/>
    <property type="match status" value="1"/>
</dbReference>
<dbReference type="InterPro" id="IPR050155">
    <property type="entry name" value="HAD-like_hydrolase_sf"/>
</dbReference>
<organism evidence="1 2">
    <name type="scientific">Staphylococcus haemolyticus</name>
    <dbReference type="NCBI Taxonomy" id="1283"/>
    <lineage>
        <taxon>Bacteria</taxon>
        <taxon>Bacillati</taxon>
        <taxon>Bacillota</taxon>
        <taxon>Bacilli</taxon>
        <taxon>Bacillales</taxon>
        <taxon>Staphylococcaceae</taxon>
        <taxon>Staphylococcus</taxon>
    </lineage>
</organism>
<dbReference type="Gene3D" id="3.40.50.1000">
    <property type="entry name" value="HAD superfamily/HAD-like"/>
    <property type="match status" value="1"/>
</dbReference>
<dbReference type="GO" id="GO:0006281">
    <property type="term" value="P:DNA repair"/>
    <property type="evidence" value="ECO:0007669"/>
    <property type="project" value="TreeGrafter"/>
</dbReference>
<dbReference type="InterPro" id="IPR036412">
    <property type="entry name" value="HAD-like_sf"/>
</dbReference>
<proteinExistence type="predicted"/>
<dbReference type="InterPro" id="IPR023214">
    <property type="entry name" value="HAD_sf"/>
</dbReference>
<dbReference type="SUPFAM" id="SSF56784">
    <property type="entry name" value="HAD-like"/>
    <property type="match status" value="1"/>
</dbReference>
<dbReference type="EMBL" id="VJMP01000001">
    <property type="protein sequence ID" value="TRL79139.1"/>
    <property type="molecule type" value="Genomic_DNA"/>
</dbReference>